<reference evidence="1 2" key="1">
    <citation type="submission" date="2024-05" db="EMBL/GenBank/DDBJ databases">
        <title>Long read based assembly of the Candida bracarensis genome reveals expanded adhesin content.</title>
        <authorList>
            <person name="Marcet-Houben M."/>
            <person name="Ksiezopolska E."/>
            <person name="Gabaldon T."/>
        </authorList>
    </citation>
    <scope>NUCLEOTIDE SEQUENCE [LARGE SCALE GENOMIC DNA]</scope>
    <source>
        <strain evidence="1 2">CBM6</strain>
    </source>
</reference>
<dbReference type="Pfam" id="PF00702">
    <property type="entry name" value="Hydrolase"/>
    <property type="match status" value="1"/>
</dbReference>
<dbReference type="Gene3D" id="1.10.150.450">
    <property type="match status" value="1"/>
</dbReference>
<organism evidence="1 2">
    <name type="scientific">Nakaseomyces bracarensis</name>
    <dbReference type="NCBI Taxonomy" id="273131"/>
    <lineage>
        <taxon>Eukaryota</taxon>
        <taxon>Fungi</taxon>
        <taxon>Dikarya</taxon>
        <taxon>Ascomycota</taxon>
        <taxon>Saccharomycotina</taxon>
        <taxon>Saccharomycetes</taxon>
        <taxon>Saccharomycetales</taxon>
        <taxon>Saccharomycetaceae</taxon>
        <taxon>Nakaseomyces</taxon>
    </lineage>
</organism>
<dbReference type="InterPro" id="IPR010237">
    <property type="entry name" value="Pyr-5-nucltdase"/>
</dbReference>
<dbReference type="InterPro" id="IPR006439">
    <property type="entry name" value="HAD-SF_hydro_IA"/>
</dbReference>
<dbReference type="NCBIfam" id="TIGR01993">
    <property type="entry name" value="Pyr-5-nucltdase"/>
    <property type="match status" value="1"/>
</dbReference>
<dbReference type="InterPro" id="IPR052791">
    <property type="entry name" value="SSM1_domain"/>
</dbReference>
<dbReference type="Gene3D" id="3.40.50.1000">
    <property type="entry name" value="HAD superfamily/HAD-like"/>
    <property type="match status" value="1"/>
</dbReference>
<dbReference type="SFLD" id="SFLDG01132">
    <property type="entry name" value="C1.5.3:_5'-Nucleotidase_Like"/>
    <property type="match status" value="1"/>
</dbReference>
<dbReference type="Proteomes" id="UP001623330">
    <property type="component" value="Unassembled WGS sequence"/>
</dbReference>
<dbReference type="PANTHER" id="PTHR47438">
    <property type="entry name" value="PHOSPHATE METABOLISM PROTEIN 8-RELATED"/>
    <property type="match status" value="1"/>
</dbReference>
<dbReference type="SUPFAM" id="SSF56784">
    <property type="entry name" value="HAD-like"/>
    <property type="match status" value="1"/>
</dbReference>
<proteinExistence type="predicted"/>
<evidence type="ECO:0000313" key="2">
    <source>
        <dbReference type="Proteomes" id="UP001623330"/>
    </source>
</evidence>
<dbReference type="InterPro" id="IPR036412">
    <property type="entry name" value="HAD-like_sf"/>
</dbReference>
<gene>
    <name evidence="1" type="ORF">RNJ44_00366</name>
</gene>
<name>A0ABR4NSF6_9SACH</name>
<dbReference type="InterPro" id="IPR023214">
    <property type="entry name" value="HAD_sf"/>
</dbReference>
<comment type="caution">
    <text evidence="1">The sequence shown here is derived from an EMBL/GenBank/DDBJ whole genome shotgun (WGS) entry which is preliminary data.</text>
</comment>
<dbReference type="PANTHER" id="PTHR47438:SF1">
    <property type="entry name" value="PHOSPHATE METABOLISM PROTEIN 8-RELATED"/>
    <property type="match status" value="1"/>
</dbReference>
<evidence type="ECO:0000313" key="1">
    <source>
        <dbReference type="EMBL" id="KAL3231331.1"/>
    </source>
</evidence>
<dbReference type="NCBIfam" id="TIGR01509">
    <property type="entry name" value="HAD-SF-IA-v3"/>
    <property type="match status" value="1"/>
</dbReference>
<keyword evidence="2" id="KW-1185">Reference proteome</keyword>
<dbReference type="SFLD" id="SFLDG01129">
    <property type="entry name" value="C1.5:_HAD__Beta-PGM__Phosphata"/>
    <property type="match status" value="1"/>
</dbReference>
<dbReference type="EMBL" id="JBEVYD010000007">
    <property type="protein sequence ID" value="KAL3231331.1"/>
    <property type="molecule type" value="Genomic_DNA"/>
</dbReference>
<accession>A0ABR4NSF6</accession>
<sequence>MTIATDACNEQRIRVYREIKKNEAHLDALNYPGSKVTFVVDQETLPKPDPNLKVFFFDIDNCLYPSSTKIHDLMSVSIIDYFKYQLGLDEEHAKELNRTYYKHYGLAIRGLMLHHGIDPTDYNMLVDDALPLQDILKPNEKLREVLIKMRECGKVDKLWLFTNAYKNHALRCVRLLGIADLFDGITYCDYKAAESMICKPDPAAFEKAKLESGLGDYRNAYYVDDSGSNIQTGLSVGIPKCVHLVEDKVLDVLGKTPEGSVVIKNITQLPLAFPELFE</sequence>
<protein>
    <submittedName>
        <fullName evidence="1">Suppressor of disruption of TFIIS</fullName>
    </submittedName>
</protein>
<dbReference type="SFLD" id="SFLDS00003">
    <property type="entry name" value="Haloacid_Dehalogenase"/>
    <property type="match status" value="1"/>
</dbReference>